<protein>
    <submittedName>
        <fullName evidence="2">Uncharacterized protein</fullName>
    </submittedName>
</protein>
<reference evidence="2" key="1">
    <citation type="submission" date="2023-01" db="EMBL/GenBank/DDBJ databases">
        <authorList>
            <person name="Van Ghelder C."/>
            <person name="Rancurel C."/>
        </authorList>
    </citation>
    <scope>NUCLEOTIDE SEQUENCE</scope>
    <source>
        <strain evidence="2">CNCM I-4278</strain>
    </source>
</reference>
<keyword evidence="3" id="KW-1185">Reference proteome</keyword>
<dbReference type="Gene3D" id="2.40.128.680">
    <property type="match status" value="1"/>
</dbReference>
<dbReference type="GO" id="GO:0006401">
    <property type="term" value="P:RNA catabolic process"/>
    <property type="evidence" value="ECO:0007669"/>
    <property type="project" value="InterPro"/>
</dbReference>
<feature type="region of interest" description="Disordered" evidence="1">
    <location>
        <begin position="101"/>
        <end position="129"/>
    </location>
</feature>
<evidence type="ECO:0000313" key="3">
    <source>
        <dbReference type="Proteomes" id="UP001152607"/>
    </source>
</evidence>
<feature type="region of interest" description="Disordered" evidence="1">
    <location>
        <begin position="44"/>
        <end position="64"/>
    </location>
</feature>
<dbReference type="InterPro" id="IPR013924">
    <property type="entry name" value="RNase_H2_suC"/>
</dbReference>
<dbReference type="EMBL" id="CAOQHR010000013">
    <property type="protein sequence ID" value="CAI6342107.1"/>
    <property type="molecule type" value="Genomic_DNA"/>
</dbReference>
<evidence type="ECO:0000313" key="2">
    <source>
        <dbReference type="EMBL" id="CAI6342107.1"/>
    </source>
</evidence>
<dbReference type="Pfam" id="PF08615">
    <property type="entry name" value="RNase_H2_suC"/>
    <property type="match status" value="1"/>
</dbReference>
<proteinExistence type="predicted"/>
<organism evidence="2 3">
    <name type="scientific">Periconia digitata</name>
    <dbReference type="NCBI Taxonomy" id="1303443"/>
    <lineage>
        <taxon>Eukaryota</taxon>
        <taxon>Fungi</taxon>
        <taxon>Dikarya</taxon>
        <taxon>Ascomycota</taxon>
        <taxon>Pezizomycotina</taxon>
        <taxon>Dothideomycetes</taxon>
        <taxon>Pleosporomycetidae</taxon>
        <taxon>Pleosporales</taxon>
        <taxon>Massarineae</taxon>
        <taxon>Periconiaceae</taxon>
        <taxon>Periconia</taxon>
    </lineage>
</organism>
<name>A0A9W4UWQ4_9PLEO</name>
<dbReference type="OrthoDB" id="6222486at2759"/>
<gene>
    <name evidence="2" type="ORF">PDIGIT_LOCUS15310</name>
</gene>
<dbReference type="PANTHER" id="PTHR47204">
    <property type="entry name" value="OS02G0168900 PROTEIN"/>
    <property type="match status" value="1"/>
</dbReference>
<accession>A0A9W4UWQ4</accession>
<evidence type="ECO:0000256" key="1">
    <source>
        <dbReference type="SAM" id="MobiDB-lite"/>
    </source>
</evidence>
<dbReference type="CDD" id="cd09271">
    <property type="entry name" value="RNase_H2-C"/>
    <property type="match status" value="1"/>
</dbReference>
<dbReference type="Proteomes" id="UP001152607">
    <property type="component" value="Unassembled WGS sequence"/>
</dbReference>
<dbReference type="GO" id="GO:0032299">
    <property type="term" value="C:ribonuclease H2 complex"/>
    <property type="evidence" value="ECO:0007669"/>
    <property type="project" value="InterPro"/>
</dbReference>
<comment type="caution">
    <text evidence="2">The sequence shown here is derived from an EMBL/GenBank/DDBJ whole genome shotgun (WGS) entry which is preliminary data.</text>
</comment>
<dbReference type="AlphaFoldDB" id="A0A9W4UWQ4"/>
<dbReference type="PANTHER" id="PTHR47204:SF1">
    <property type="entry name" value="RIBONUCLEASE H2 SUBUNIT C"/>
    <property type="match status" value="1"/>
</dbReference>
<sequence length="185" mass="20867">MLAIQVPPKPRKCTPHLLPLRINHNGPINNTECYFNPTSQTTSVRSLDAKQEQQPTPVVKEEQRDADITQHAYFRGRHLLSTPILLPENYTGAVMQTTNTPHTSTKTMHHGRTMSASQNDHDEDSEQDGDHVEMDVEVMQTNILASFSEVLVWGHAEAVDDAKDAFVRGVREWIGFAEGMHLEEE</sequence>